<protein>
    <submittedName>
        <fullName evidence="2">Uncharacterized protein</fullName>
    </submittedName>
</protein>
<proteinExistence type="predicted"/>
<accession>A0A849KYY9</accession>
<dbReference type="AlphaFoldDB" id="A0A849KYY9"/>
<evidence type="ECO:0000256" key="1">
    <source>
        <dbReference type="SAM" id="SignalP"/>
    </source>
</evidence>
<evidence type="ECO:0000313" key="2">
    <source>
        <dbReference type="EMBL" id="NNU63386.1"/>
    </source>
</evidence>
<organism evidence="2 3">
    <name type="scientific">Ochrobactrum soli</name>
    <dbReference type="NCBI Taxonomy" id="2448455"/>
    <lineage>
        <taxon>Bacteria</taxon>
        <taxon>Pseudomonadati</taxon>
        <taxon>Pseudomonadota</taxon>
        <taxon>Alphaproteobacteria</taxon>
        <taxon>Hyphomicrobiales</taxon>
        <taxon>Brucellaceae</taxon>
        <taxon>Brucella/Ochrobactrum group</taxon>
        <taxon>Ochrobactrum</taxon>
    </lineage>
</organism>
<gene>
    <name evidence="2" type="ORF">HKX02_24465</name>
</gene>
<name>A0A849KYY9_9HYPH</name>
<dbReference type="Proteomes" id="UP000574931">
    <property type="component" value="Unassembled WGS sequence"/>
</dbReference>
<comment type="caution">
    <text evidence="2">The sequence shown here is derived from an EMBL/GenBank/DDBJ whole genome shotgun (WGS) entry which is preliminary data.</text>
</comment>
<feature type="chain" id="PRO_5032316312" evidence="1">
    <location>
        <begin position="29"/>
        <end position="177"/>
    </location>
</feature>
<dbReference type="EMBL" id="JABFCY010000024">
    <property type="protein sequence ID" value="NNU63386.1"/>
    <property type="molecule type" value="Genomic_DNA"/>
</dbReference>
<keyword evidence="1" id="KW-0732">Signal</keyword>
<keyword evidence="3" id="KW-1185">Reference proteome</keyword>
<evidence type="ECO:0000313" key="3">
    <source>
        <dbReference type="Proteomes" id="UP000574931"/>
    </source>
</evidence>
<sequence length="177" mass="19934">MKAHALLKMSFLGSMIAAGMALTSPAKADNWACEVALCISNPAGPMAVSECVPPIKKLYRHLARGHSFPLCKSADGYVNFTRYGKEYYEDCPAGTKTVYRSDDDRGYSRQKLCETFTPVKGGYRPIGGDRDGHDNYQFRVIDGKRVWGKVELKQPPRRSKPSYLEYVVQGKTSRIWW</sequence>
<dbReference type="RefSeq" id="WP_171319678.1">
    <property type="nucleotide sequence ID" value="NZ_JABFCY010000024.1"/>
</dbReference>
<feature type="signal peptide" evidence="1">
    <location>
        <begin position="1"/>
        <end position="28"/>
    </location>
</feature>
<reference evidence="2 3" key="1">
    <citation type="submission" date="2020-05" db="EMBL/GenBank/DDBJ databases">
        <title>Draft Genome Sequence of Ochrobactrum soli Isolated from Stable Fly Gut.</title>
        <authorList>
            <person name="Pileggi M.T."/>
            <person name="Vazhakkala L.J."/>
            <person name="Wong C.N."/>
        </authorList>
    </citation>
    <scope>NUCLEOTIDE SEQUENCE [LARGE SCALE GENOMIC DNA]</scope>
    <source>
        <strain evidence="2 3">MTP-C0764</strain>
    </source>
</reference>